<accession>A0ABR7IFC7</accession>
<dbReference type="InterPro" id="IPR016024">
    <property type="entry name" value="ARM-type_fold"/>
</dbReference>
<evidence type="ECO:0000313" key="2">
    <source>
        <dbReference type="Proteomes" id="UP000649826"/>
    </source>
</evidence>
<proteinExistence type="predicted"/>
<reference evidence="1 2" key="1">
    <citation type="submission" date="2020-08" db="EMBL/GenBank/DDBJ databases">
        <title>Genome public.</title>
        <authorList>
            <person name="Liu C."/>
            <person name="Sun Q."/>
        </authorList>
    </citation>
    <scope>NUCLEOTIDE SEQUENCE [LARGE SCALE GENOMIC DNA]</scope>
    <source>
        <strain evidence="1 2">M29</strain>
    </source>
</reference>
<evidence type="ECO:0000313" key="1">
    <source>
        <dbReference type="EMBL" id="MBC5778699.1"/>
    </source>
</evidence>
<sequence length="239" mass="28285">MFVKAGINMNDSMITSGLFELQDEGYRVFQAKLMPNISCDRIIGVRTPDLRSYAKKIFQMPEAKEFIQKLPHDYYEENNLHGALLSLLYPEDIETFLAELERFLPYVDNWATCDMLSPKIFRKHLPYIYERIKKWLQSDHEYTVRFGIVTLLGFYLDDAFDPEMLSLVANIESEKFYVKMAAAWYFSIALVKQYEVTLPYIQKQILEPWTHNKAIQKALESRRISPEKKEYLRNLKIKL</sequence>
<comment type="caution">
    <text evidence="1">The sequence shown here is derived from an EMBL/GenBank/DDBJ whole genome shotgun (WGS) entry which is preliminary data.</text>
</comment>
<gene>
    <name evidence="1" type="ORF">H8Z82_03300</name>
</gene>
<protein>
    <submittedName>
        <fullName evidence="1">DNA alkylation repair protein</fullName>
    </submittedName>
</protein>
<dbReference type="EMBL" id="JACOQG010000003">
    <property type="protein sequence ID" value="MBC5778699.1"/>
    <property type="molecule type" value="Genomic_DNA"/>
</dbReference>
<dbReference type="PANTHER" id="PTHR34070">
    <property type="entry name" value="ARMADILLO-TYPE FOLD"/>
    <property type="match status" value="1"/>
</dbReference>
<name>A0ABR7IFC7_9FIRM</name>
<organism evidence="1 2">
    <name type="scientific">Blautia difficilis</name>
    <dbReference type="NCBI Taxonomy" id="2763027"/>
    <lineage>
        <taxon>Bacteria</taxon>
        <taxon>Bacillati</taxon>
        <taxon>Bacillota</taxon>
        <taxon>Clostridia</taxon>
        <taxon>Lachnospirales</taxon>
        <taxon>Lachnospiraceae</taxon>
        <taxon>Blautia</taxon>
    </lineage>
</organism>
<dbReference type="Pfam" id="PF08713">
    <property type="entry name" value="DNA_alkylation"/>
    <property type="match status" value="1"/>
</dbReference>
<dbReference type="SUPFAM" id="SSF48371">
    <property type="entry name" value="ARM repeat"/>
    <property type="match status" value="1"/>
</dbReference>
<dbReference type="PANTHER" id="PTHR34070:SF1">
    <property type="entry name" value="DNA ALKYLATION REPAIR PROTEIN"/>
    <property type="match status" value="1"/>
</dbReference>
<dbReference type="Gene3D" id="1.25.10.90">
    <property type="match status" value="1"/>
</dbReference>
<keyword evidence="2" id="KW-1185">Reference proteome</keyword>
<dbReference type="Proteomes" id="UP000649826">
    <property type="component" value="Unassembled WGS sequence"/>
</dbReference>
<dbReference type="InterPro" id="IPR014825">
    <property type="entry name" value="DNA_alkylation"/>
</dbReference>
<dbReference type="CDD" id="cd06561">
    <property type="entry name" value="AlkD_like"/>
    <property type="match status" value="1"/>
</dbReference>